<dbReference type="SUPFAM" id="SSF52540">
    <property type="entry name" value="P-loop containing nucleoside triphosphate hydrolases"/>
    <property type="match status" value="1"/>
</dbReference>
<dbReference type="Gene3D" id="3.40.50.10810">
    <property type="entry name" value="Tandem AAA-ATPase domain"/>
    <property type="match status" value="1"/>
</dbReference>
<feature type="domain" description="SNF2 N-terminal" evidence="1">
    <location>
        <begin position="55"/>
        <end position="137"/>
    </location>
</feature>
<dbReference type="EMBL" id="JALJOU010000097">
    <property type="protein sequence ID" value="KAK9821775.1"/>
    <property type="molecule type" value="Genomic_DNA"/>
</dbReference>
<dbReference type="AlphaFoldDB" id="A0AAW1QJY7"/>
<evidence type="ECO:0000313" key="2">
    <source>
        <dbReference type="EMBL" id="KAK9821775.1"/>
    </source>
</evidence>
<dbReference type="InterPro" id="IPR038718">
    <property type="entry name" value="SNF2-like_sf"/>
</dbReference>
<proteinExistence type="predicted"/>
<name>A0AAW1QJY7_9CHLO</name>
<dbReference type="Pfam" id="PF00176">
    <property type="entry name" value="SNF2-rel_dom"/>
    <property type="match status" value="1"/>
</dbReference>
<comment type="caution">
    <text evidence="2">The sequence shown here is derived from an EMBL/GenBank/DDBJ whole genome shotgun (WGS) entry which is preliminary data.</text>
</comment>
<protein>
    <recommendedName>
        <fullName evidence="1">SNF2 N-terminal domain-containing protein</fullName>
    </recommendedName>
</protein>
<dbReference type="InterPro" id="IPR027417">
    <property type="entry name" value="P-loop_NTPase"/>
</dbReference>
<dbReference type="Proteomes" id="UP001445335">
    <property type="component" value="Unassembled WGS sequence"/>
</dbReference>
<dbReference type="PANTHER" id="PTHR45629">
    <property type="entry name" value="SNF2/RAD54 FAMILY MEMBER"/>
    <property type="match status" value="1"/>
</dbReference>
<dbReference type="GO" id="GO:0005524">
    <property type="term" value="F:ATP binding"/>
    <property type="evidence" value="ECO:0007669"/>
    <property type="project" value="InterPro"/>
</dbReference>
<keyword evidence="3" id="KW-1185">Reference proteome</keyword>
<evidence type="ECO:0000259" key="1">
    <source>
        <dbReference type="Pfam" id="PF00176"/>
    </source>
</evidence>
<evidence type="ECO:0000313" key="3">
    <source>
        <dbReference type="Proteomes" id="UP001445335"/>
    </source>
</evidence>
<organism evidence="2 3">
    <name type="scientific">Elliptochloris bilobata</name>
    <dbReference type="NCBI Taxonomy" id="381761"/>
    <lineage>
        <taxon>Eukaryota</taxon>
        <taxon>Viridiplantae</taxon>
        <taxon>Chlorophyta</taxon>
        <taxon>core chlorophytes</taxon>
        <taxon>Trebouxiophyceae</taxon>
        <taxon>Trebouxiophyceae incertae sedis</taxon>
        <taxon>Elliptochloris clade</taxon>
        <taxon>Elliptochloris</taxon>
    </lineage>
</organism>
<gene>
    <name evidence="2" type="ORF">WJX81_008256</name>
</gene>
<reference evidence="2 3" key="1">
    <citation type="journal article" date="2024" name="Nat. Commun.">
        <title>Phylogenomics reveals the evolutionary origins of lichenization in chlorophyte algae.</title>
        <authorList>
            <person name="Puginier C."/>
            <person name="Libourel C."/>
            <person name="Otte J."/>
            <person name="Skaloud P."/>
            <person name="Haon M."/>
            <person name="Grisel S."/>
            <person name="Petersen M."/>
            <person name="Berrin J.G."/>
            <person name="Delaux P.M."/>
            <person name="Dal Grande F."/>
            <person name="Keller J."/>
        </authorList>
    </citation>
    <scope>NUCLEOTIDE SEQUENCE [LARGE SCALE GENOMIC DNA]</scope>
    <source>
        <strain evidence="2 3">SAG 245.80</strain>
    </source>
</reference>
<accession>A0AAW1QJY7</accession>
<dbReference type="InterPro" id="IPR000330">
    <property type="entry name" value="SNF2_N"/>
</dbReference>
<dbReference type="GO" id="GO:0015616">
    <property type="term" value="F:DNA translocase activity"/>
    <property type="evidence" value="ECO:0007669"/>
    <property type="project" value="TreeGrafter"/>
</dbReference>
<sequence>MGGFKVDIHSKRRAVSGGQHIQEARLQTEDGDLVLGEDPDCVLPRSFARFLDRNQEEGVRRLLKQHTTSHLGTVLGNDAGWGKSLQCAAFLKGLFLIDLIRRALVVVPRALLACWEADLRRYGLAVAGYYYKDPRLKRERALARVLGGKDVQKPGHGVLLCTYGMGARHPEDCWALFNARAAGGRSVAQVEAILAQLAAGCCGTKK</sequence>
<dbReference type="InterPro" id="IPR050496">
    <property type="entry name" value="SNF2_RAD54_helicase_repair"/>
</dbReference>
<dbReference type="PANTHER" id="PTHR45629:SF7">
    <property type="entry name" value="DNA EXCISION REPAIR PROTEIN ERCC-6-RELATED"/>
    <property type="match status" value="1"/>
</dbReference>